<dbReference type="EMBL" id="QMAP01000007">
    <property type="protein sequence ID" value="RXI48189.1"/>
    <property type="molecule type" value="Genomic_DNA"/>
</dbReference>
<feature type="domain" description="Sulfatase N-terminal" evidence="1">
    <location>
        <begin position="100"/>
        <end position="269"/>
    </location>
</feature>
<evidence type="ECO:0000259" key="1">
    <source>
        <dbReference type="Pfam" id="PF00884"/>
    </source>
</evidence>
<accession>A0A4Q0VCP5</accession>
<dbReference type="SUPFAM" id="SSF53649">
    <property type="entry name" value="Alkaline phosphatase-like"/>
    <property type="match status" value="1"/>
</dbReference>
<evidence type="ECO:0000313" key="2">
    <source>
        <dbReference type="EMBL" id="RXI48189.1"/>
    </source>
</evidence>
<protein>
    <submittedName>
        <fullName evidence="2">Metalloenzyme domain-containing protein</fullName>
    </submittedName>
</protein>
<organism evidence="2 3">
    <name type="scientific">Clostridium tetani</name>
    <dbReference type="NCBI Taxonomy" id="1513"/>
    <lineage>
        <taxon>Bacteria</taxon>
        <taxon>Bacillati</taxon>
        <taxon>Bacillota</taxon>
        <taxon>Clostridia</taxon>
        <taxon>Eubacteriales</taxon>
        <taxon>Clostridiaceae</taxon>
        <taxon>Clostridium</taxon>
    </lineage>
</organism>
<dbReference type="InterPro" id="IPR000917">
    <property type="entry name" value="Sulfatase_N"/>
</dbReference>
<sequence>MNINMNEVVGKDDILFITLDTLRYDVANRAYEKGSLPNLCKDGSFEKRHTPGNFTYSTHHSFFGGFLPTPSDYVPLNKREHLFFMKNQMIRGFNLKNTYLFEEGSFVQALEKEGYTTICIGGVIFFSKINALCSNLPNLFQKSYWNPKFGVNNKNSTEHQVDFAIKTLEKLDKNERVFLFINVSAMHGPNYFYLDKYKDSENKYDEKKNILASELDCIESQEEALCYVDKALKPLFDYMKKRNKTFCIATSDHGTCYGEDGYEGHNLSHEIVWTVPYKHFYL</sequence>
<dbReference type="InterPro" id="IPR047838">
    <property type="entry name" value="STM4013-like"/>
</dbReference>
<dbReference type="AlphaFoldDB" id="A0A4Q0VCP5"/>
<dbReference type="NCBIfam" id="NF038075">
    <property type="entry name" value="fam_STM4013"/>
    <property type="match status" value="1"/>
</dbReference>
<dbReference type="RefSeq" id="WP_129030516.1">
    <property type="nucleotide sequence ID" value="NZ_QMAP01000007.1"/>
</dbReference>
<dbReference type="Gene3D" id="3.40.720.10">
    <property type="entry name" value="Alkaline Phosphatase, subunit A"/>
    <property type="match status" value="1"/>
</dbReference>
<comment type="caution">
    <text evidence="2">The sequence shown here is derived from an EMBL/GenBank/DDBJ whole genome shotgun (WGS) entry which is preliminary data.</text>
</comment>
<dbReference type="InterPro" id="IPR017850">
    <property type="entry name" value="Alkaline_phosphatase_core_sf"/>
</dbReference>
<name>A0A4Q0VCP5_CLOTA</name>
<dbReference type="Proteomes" id="UP000290921">
    <property type="component" value="Unassembled WGS sequence"/>
</dbReference>
<proteinExistence type="predicted"/>
<dbReference type="Pfam" id="PF00884">
    <property type="entry name" value="Sulfatase"/>
    <property type="match status" value="1"/>
</dbReference>
<evidence type="ECO:0000313" key="3">
    <source>
        <dbReference type="Proteomes" id="UP000290921"/>
    </source>
</evidence>
<reference evidence="2 3" key="1">
    <citation type="submission" date="2018-06" db="EMBL/GenBank/DDBJ databases">
        <title>Genome conservation of Clostridium tetani.</title>
        <authorList>
            <person name="Bruggemann H."/>
            <person name="Popoff M.R."/>
        </authorList>
    </citation>
    <scope>NUCLEOTIDE SEQUENCE [LARGE SCALE GENOMIC DNA]</scope>
    <source>
        <strain evidence="2 3">2017.061</strain>
    </source>
</reference>
<gene>
    <name evidence="2" type="ORF">DP130_08850</name>
</gene>